<accession>A0A917U1S1</accession>
<dbReference type="EMBL" id="BMPI01000033">
    <property type="protein sequence ID" value="GGM51069.1"/>
    <property type="molecule type" value="Genomic_DNA"/>
</dbReference>
<comment type="caution">
    <text evidence="1">The sequence shown here is derived from an EMBL/GenBank/DDBJ whole genome shotgun (WGS) entry which is preliminary data.</text>
</comment>
<name>A0A917U1S1_9ACTN</name>
<dbReference type="RefSeq" id="WP_380019253.1">
    <property type="nucleotide sequence ID" value="NZ_JBHMED010000069.1"/>
</dbReference>
<dbReference type="AlphaFoldDB" id="A0A917U1S1"/>
<evidence type="ECO:0000313" key="2">
    <source>
        <dbReference type="Proteomes" id="UP000642070"/>
    </source>
</evidence>
<reference evidence="1" key="1">
    <citation type="journal article" date="2014" name="Int. J. Syst. Evol. Microbiol.">
        <title>Complete genome sequence of Corynebacterium casei LMG S-19264T (=DSM 44701T), isolated from a smear-ripened cheese.</title>
        <authorList>
            <consortium name="US DOE Joint Genome Institute (JGI-PGF)"/>
            <person name="Walter F."/>
            <person name="Albersmeier A."/>
            <person name="Kalinowski J."/>
            <person name="Ruckert C."/>
        </authorList>
    </citation>
    <scope>NUCLEOTIDE SEQUENCE</scope>
    <source>
        <strain evidence="1">JCM 19831</strain>
    </source>
</reference>
<protein>
    <submittedName>
        <fullName evidence="1">Uncharacterized protein</fullName>
    </submittedName>
</protein>
<sequence length="233" mass="26011">MADIRIERHDVPNGYVEVVNDLDPRYAAVANGVRDMQVIDDGSLTRTWFVTVGPAAELRSLRRDLVPILEGLEHAGEFVVEASFDQDLAVHGNAAVRALEAKGVVRLTSRAAWPGEGGKIQVNAVGTGGPVELDWTAFQLWLTDLLKSERLKDVRTKLAATGSPERHAFIGLNFTTPWLAYHALSDVYRDLPPLDPELPDEITHLWLCTQVHRCIAWFPDRGWFEPMLHWATA</sequence>
<organism evidence="1 2">
    <name type="scientific">Dactylosporangium sucinum</name>
    <dbReference type="NCBI Taxonomy" id="1424081"/>
    <lineage>
        <taxon>Bacteria</taxon>
        <taxon>Bacillati</taxon>
        <taxon>Actinomycetota</taxon>
        <taxon>Actinomycetes</taxon>
        <taxon>Micromonosporales</taxon>
        <taxon>Micromonosporaceae</taxon>
        <taxon>Dactylosporangium</taxon>
    </lineage>
</organism>
<dbReference type="Proteomes" id="UP000642070">
    <property type="component" value="Unassembled WGS sequence"/>
</dbReference>
<evidence type="ECO:0000313" key="1">
    <source>
        <dbReference type="EMBL" id="GGM51069.1"/>
    </source>
</evidence>
<gene>
    <name evidence="1" type="ORF">GCM10007977_061100</name>
</gene>
<reference evidence="1" key="2">
    <citation type="submission" date="2020-09" db="EMBL/GenBank/DDBJ databases">
        <authorList>
            <person name="Sun Q."/>
            <person name="Ohkuma M."/>
        </authorList>
    </citation>
    <scope>NUCLEOTIDE SEQUENCE</scope>
    <source>
        <strain evidence="1">JCM 19831</strain>
    </source>
</reference>
<proteinExistence type="predicted"/>
<keyword evidence="2" id="KW-1185">Reference proteome</keyword>